<dbReference type="PROSITE" id="PS01241">
    <property type="entry name" value="LINK_1"/>
    <property type="match status" value="2"/>
</dbReference>
<evidence type="ECO:0000259" key="12">
    <source>
        <dbReference type="PROSITE" id="PS50963"/>
    </source>
</evidence>
<dbReference type="GO" id="GO:0005615">
    <property type="term" value="C:extracellular space"/>
    <property type="evidence" value="ECO:0007669"/>
    <property type="project" value="TreeGrafter"/>
</dbReference>
<dbReference type="GO" id="GO:0045202">
    <property type="term" value="C:synapse"/>
    <property type="evidence" value="ECO:0007669"/>
    <property type="project" value="TreeGrafter"/>
</dbReference>
<gene>
    <name evidence="14" type="primary">hapln3</name>
</gene>
<dbReference type="GO" id="GO:0001501">
    <property type="term" value="P:skeletal system development"/>
    <property type="evidence" value="ECO:0007669"/>
    <property type="project" value="TreeGrafter"/>
</dbReference>
<evidence type="ECO:0000256" key="1">
    <source>
        <dbReference type="ARBA" id="ARBA00004498"/>
    </source>
</evidence>
<keyword evidence="4" id="KW-0677">Repeat</keyword>
<evidence type="ECO:0000256" key="10">
    <source>
        <dbReference type="SAM" id="SignalP"/>
    </source>
</evidence>
<dbReference type="SUPFAM" id="SSF56436">
    <property type="entry name" value="C-type lectin-like"/>
    <property type="match status" value="2"/>
</dbReference>
<proteinExistence type="inferred from homology"/>
<dbReference type="SMART" id="SM00409">
    <property type="entry name" value="IG"/>
    <property type="match status" value="1"/>
</dbReference>
<dbReference type="Gene3D" id="2.60.40.10">
    <property type="entry name" value="Immunoglobulins"/>
    <property type="match status" value="1"/>
</dbReference>
<dbReference type="InterPro" id="IPR007110">
    <property type="entry name" value="Ig-like_dom"/>
</dbReference>
<feature type="disulfide bond" evidence="9">
    <location>
        <begin position="314"/>
        <end position="335"/>
    </location>
</feature>
<protein>
    <submittedName>
        <fullName evidence="14">Hyaluronan and proteoglycan link protein 3</fullName>
    </submittedName>
</protein>
<feature type="domain" description="Ig-like" evidence="11">
    <location>
        <begin position="56"/>
        <end position="161"/>
    </location>
</feature>
<accession>A0A6P3WGA6</accession>
<evidence type="ECO:0000256" key="2">
    <source>
        <dbReference type="ARBA" id="ARBA00022525"/>
    </source>
</evidence>
<evidence type="ECO:0000313" key="13">
    <source>
        <dbReference type="Proteomes" id="UP000515152"/>
    </source>
</evidence>
<dbReference type="SMART" id="SM00406">
    <property type="entry name" value="IGv"/>
    <property type="match status" value="1"/>
</dbReference>
<keyword evidence="13" id="KW-1185">Reference proteome</keyword>
<dbReference type="CTD" id="145864"/>
<comment type="caution">
    <text evidence="9">Lacks conserved residue(s) required for the propagation of feature annotation.</text>
</comment>
<keyword evidence="5 9" id="KW-1015">Disulfide bond</keyword>
<dbReference type="GO" id="GO:0010001">
    <property type="term" value="P:glial cell differentiation"/>
    <property type="evidence" value="ECO:0007669"/>
    <property type="project" value="TreeGrafter"/>
</dbReference>
<dbReference type="GeneID" id="105913353"/>
<dbReference type="Pfam" id="PF07686">
    <property type="entry name" value="V-set"/>
    <property type="match status" value="1"/>
</dbReference>
<evidence type="ECO:0000256" key="7">
    <source>
        <dbReference type="ARBA" id="ARBA00023319"/>
    </source>
</evidence>
<dbReference type="InterPro" id="IPR050691">
    <property type="entry name" value="Hyaluronan_bind_Proteoglycan"/>
</dbReference>
<reference evidence="14" key="1">
    <citation type="submission" date="2025-08" db="UniProtKB">
        <authorList>
            <consortium name="RefSeq"/>
        </authorList>
    </citation>
    <scope>IDENTIFICATION</scope>
</reference>
<dbReference type="PROSITE" id="PS50835">
    <property type="entry name" value="IG_LIKE"/>
    <property type="match status" value="1"/>
</dbReference>
<keyword evidence="10" id="KW-0732">Signal</keyword>
<dbReference type="Proteomes" id="UP000515152">
    <property type="component" value="Chromosome 3"/>
</dbReference>
<dbReference type="GO" id="GO:0007155">
    <property type="term" value="P:cell adhesion"/>
    <property type="evidence" value="ECO:0007669"/>
    <property type="project" value="InterPro"/>
</dbReference>
<evidence type="ECO:0000259" key="11">
    <source>
        <dbReference type="PROSITE" id="PS50835"/>
    </source>
</evidence>
<dbReference type="GO" id="GO:0002052">
    <property type="term" value="P:positive regulation of neuroblast proliferation"/>
    <property type="evidence" value="ECO:0007669"/>
    <property type="project" value="TreeGrafter"/>
</dbReference>
<feature type="disulfide bond" evidence="9">
    <location>
        <begin position="215"/>
        <end position="236"/>
    </location>
</feature>
<keyword evidence="3" id="KW-0272">Extracellular matrix</keyword>
<comment type="subcellular location">
    <subcellularLocation>
        <location evidence="1">Secreted</location>
        <location evidence="1">Extracellular space</location>
        <location evidence="1">Extracellular matrix</location>
    </subcellularLocation>
</comment>
<dbReference type="FunFam" id="3.10.100.10:FF:000001">
    <property type="entry name" value="Hyaluronan proteoglycan link protein 1"/>
    <property type="match status" value="1"/>
</dbReference>
<dbReference type="GO" id="GO:0005540">
    <property type="term" value="F:hyaluronic acid binding"/>
    <property type="evidence" value="ECO:0007669"/>
    <property type="project" value="UniProtKB-KW"/>
</dbReference>
<feature type="domain" description="Link" evidence="12">
    <location>
        <begin position="269"/>
        <end position="360"/>
    </location>
</feature>
<dbReference type="InterPro" id="IPR016187">
    <property type="entry name" value="CTDL_fold"/>
</dbReference>
<dbReference type="InterPro" id="IPR016186">
    <property type="entry name" value="C-type_lectin-like/link_sf"/>
</dbReference>
<dbReference type="FunFam" id="3.10.100.10:FF:000002">
    <property type="entry name" value="Hyaluronan proteoglycan link protein 1"/>
    <property type="match status" value="1"/>
</dbReference>
<dbReference type="InterPro" id="IPR013106">
    <property type="entry name" value="Ig_V-set"/>
</dbReference>
<evidence type="ECO:0000313" key="14">
    <source>
        <dbReference type="RefSeq" id="XP_012697860.2"/>
    </source>
</evidence>
<dbReference type="Gene3D" id="3.10.100.10">
    <property type="entry name" value="Mannose-Binding Protein A, subunit A"/>
    <property type="match status" value="2"/>
</dbReference>
<sequence>MNMWISRHLVVIWLHLLYLTEASPRYANGFYYQGAMNGDGNGEIFFSGVRLHVESPRLTVAAVQGSNATLPCHYRYVPEVHTPRRARVKWFRLPLTDGSPEEDVLVAIGTRHRSYGGFRGRVRLRRDAPGDASLVINSLNVDDIGLYRCEVIDGLEDESVTVGLEFRGVVFPFYSSRGRYQLNFHKAKQVCEEQGATLATFDQLFAAWEEGLDWCNAGWLADGTAQYPVSTPREACGGSDLAPGVRSYGPRHQHLERFDAFCFTASLRGTVYFLDPVPKVNFTEAVQACLDADSEIAKVGQLYAAWRFLGLDICDAGWLADGSVRYPITRPRPNCGPEKPGVRTFGYPPHHQKHGVYCYAPRW</sequence>
<dbReference type="GO" id="GO:0007417">
    <property type="term" value="P:central nervous system development"/>
    <property type="evidence" value="ECO:0007669"/>
    <property type="project" value="TreeGrafter"/>
</dbReference>
<keyword evidence="6" id="KW-0373">Hyaluronic acid</keyword>
<evidence type="ECO:0000256" key="5">
    <source>
        <dbReference type="ARBA" id="ARBA00023157"/>
    </source>
</evidence>
<dbReference type="InterPro" id="IPR013783">
    <property type="entry name" value="Ig-like_fold"/>
</dbReference>
<organism evidence="13 14">
    <name type="scientific">Clupea harengus</name>
    <name type="common">Atlantic herring</name>
    <dbReference type="NCBI Taxonomy" id="7950"/>
    <lineage>
        <taxon>Eukaryota</taxon>
        <taxon>Metazoa</taxon>
        <taxon>Chordata</taxon>
        <taxon>Craniata</taxon>
        <taxon>Vertebrata</taxon>
        <taxon>Euteleostomi</taxon>
        <taxon>Actinopterygii</taxon>
        <taxon>Neopterygii</taxon>
        <taxon>Teleostei</taxon>
        <taxon>Clupei</taxon>
        <taxon>Clupeiformes</taxon>
        <taxon>Clupeoidei</taxon>
        <taxon>Clupeidae</taxon>
        <taxon>Clupea</taxon>
    </lineage>
</organism>
<dbReference type="InterPro" id="IPR000538">
    <property type="entry name" value="Link_dom"/>
</dbReference>
<dbReference type="GO" id="GO:0072534">
    <property type="term" value="C:perineuronal net"/>
    <property type="evidence" value="ECO:0007669"/>
    <property type="project" value="TreeGrafter"/>
</dbReference>
<dbReference type="InterPro" id="IPR003599">
    <property type="entry name" value="Ig_sub"/>
</dbReference>
<dbReference type="CDD" id="cd05877">
    <property type="entry name" value="Ig_LP_like"/>
    <property type="match status" value="1"/>
</dbReference>
<dbReference type="CDD" id="cd03518">
    <property type="entry name" value="Link_domain_HAPLN_module_1"/>
    <property type="match status" value="1"/>
</dbReference>
<dbReference type="PROSITE" id="PS50963">
    <property type="entry name" value="LINK_2"/>
    <property type="match status" value="2"/>
</dbReference>
<dbReference type="InterPro" id="IPR036179">
    <property type="entry name" value="Ig-like_dom_sf"/>
</dbReference>
<name>A0A6P3WGA6_CLUHA</name>
<dbReference type="CDD" id="cd03519">
    <property type="entry name" value="Link_domain_HAPLN_module_2"/>
    <property type="match status" value="1"/>
</dbReference>
<dbReference type="AlphaFoldDB" id="A0A6P3WGA6"/>
<feature type="signal peptide" evidence="10">
    <location>
        <begin position="1"/>
        <end position="22"/>
    </location>
</feature>
<dbReference type="PANTHER" id="PTHR22804:SF40">
    <property type="entry name" value="HYALURONAN AND PROTEOGLYCAN LINK PROTEIN 3"/>
    <property type="match status" value="1"/>
</dbReference>
<evidence type="ECO:0000256" key="8">
    <source>
        <dbReference type="ARBA" id="ARBA00038272"/>
    </source>
</evidence>
<dbReference type="OrthoDB" id="6431884at2759"/>
<dbReference type="SMART" id="SM00445">
    <property type="entry name" value="LINK"/>
    <property type="match status" value="2"/>
</dbReference>
<keyword evidence="7" id="KW-0393">Immunoglobulin domain</keyword>
<dbReference type="Pfam" id="PF00193">
    <property type="entry name" value="Xlink"/>
    <property type="match status" value="2"/>
</dbReference>
<evidence type="ECO:0000256" key="6">
    <source>
        <dbReference type="ARBA" id="ARBA00023290"/>
    </source>
</evidence>
<dbReference type="PANTHER" id="PTHR22804">
    <property type="entry name" value="AGGRECAN/VERSICAN PROTEOGLYCAN"/>
    <property type="match status" value="1"/>
</dbReference>
<dbReference type="SUPFAM" id="SSF48726">
    <property type="entry name" value="Immunoglobulin"/>
    <property type="match status" value="1"/>
</dbReference>
<evidence type="ECO:0000256" key="4">
    <source>
        <dbReference type="ARBA" id="ARBA00022737"/>
    </source>
</evidence>
<evidence type="ECO:0000256" key="3">
    <source>
        <dbReference type="ARBA" id="ARBA00022530"/>
    </source>
</evidence>
<feature type="chain" id="PRO_5028264308" evidence="10">
    <location>
        <begin position="23"/>
        <end position="363"/>
    </location>
</feature>
<evidence type="ECO:0000256" key="9">
    <source>
        <dbReference type="PROSITE-ProRule" id="PRU00323"/>
    </source>
</evidence>
<dbReference type="KEGG" id="char:105913353"/>
<dbReference type="PRINTS" id="PR01265">
    <property type="entry name" value="LINKMODULE"/>
</dbReference>
<feature type="domain" description="Link" evidence="12">
    <location>
        <begin position="169"/>
        <end position="264"/>
    </location>
</feature>
<keyword evidence="2" id="KW-0964">Secreted</keyword>
<feature type="disulfide bond" evidence="9">
    <location>
        <begin position="289"/>
        <end position="358"/>
    </location>
</feature>
<dbReference type="RefSeq" id="XP_012697860.2">
    <property type="nucleotide sequence ID" value="XM_012842406.2"/>
</dbReference>
<comment type="similarity">
    <text evidence="8">Belongs to the HAPLN family.</text>
</comment>